<dbReference type="PANTHER" id="PTHR10745:SF0">
    <property type="entry name" value="GLYCINE--TRNA LIGASE"/>
    <property type="match status" value="1"/>
</dbReference>
<dbReference type="EMBL" id="JH159153">
    <property type="protein sequence ID" value="EGZ19481.1"/>
    <property type="molecule type" value="Genomic_DNA"/>
</dbReference>
<evidence type="ECO:0000313" key="2">
    <source>
        <dbReference type="Proteomes" id="UP000002640"/>
    </source>
</evidence>
<dbReference type="GeneID" id="20650825"/>
<reference evidence="1 2" key="1">
    <citation type="journal article" date="2006" name="Science">
        <title>Phytophthora genome sequences uncover evolutionary origins and mechanisms of pathogenesis.</title>
        <authorList>
            <person name="Tyler B.M."/>
            <person name="Tripathy S."/>
            <person name="Zhang X."/>
            <person name="Dehal P."/>
            <person name="Jiang R.H."/>
            <person name="Aerts A."/>
            <person name="Arredondo F.D."/>
            <person name="Baxter L."/>
            <person name="Bensasson D."/>
            <person name="Beynon J.L."/>
            <person name="Chapman J."/>
            <person name="Damasceno C.M."/>
            <person name="Dorrance A.E."/>
            <person name="Dou D."/>
            <person name="Dickerman A.W."/>
            <person name="Dubchak I.L."/>
            <person name="Garbelotto M."/>
            <person name="Gijzen M."/>
            <person name="Gordon S.G."/>
            <person name="Govers F."/>
            <person name="Grunwald N.J."/>
            <person name="Huang W."/>
            <person name="Ivors K.L."/>
            <person name="Jones R.W."/>
            <person name="Kamoun S."/>
            <person name="Krampis K."/>
            <person name="Lamour K.H."/>
            <person name="Lee M.K."/>
            <person name="McDonald W.H."/>
            <person name="Medina M."/>
            <person name="Meijer H.J."/>
            <person name="Nordberg E.K."/>
            <person name="Maclean D.J."/>
            <person name="Ospina-Giraldo M.D."/>
            <person name="Morris P.F."/>
            <person name="Phuntumart V."/>
            <person name="Putnam N.H."/>
            <person name="Rash S."/>
            <person name="Rose J.K."/>
            <person name="Sakihama Y."/>
            <person name="Salamov A.A."/>
            <person name="Savidor A."/>
            <person name="Scheuring C.F."/>
            <person name="Smith B.M."/>
            <person name="Sobral B.W."/>
            <person name="Terry A."/>
            <person name="Torto-Alalibo T.A."/>
            <person name="Win J."/>
            <person name="Xu Z."/>
            <person name="Zhang H."/>
            <person name="Grigoriev I.V."/>
            <person name="Rokhsar D.S."/>
            <person name="Boore J.L."/>
        </authorList>
    </citation>
    <scope>NUCLEOTIDE SEQUENCE [LARGE SCALE GENOMIC DNA]</scope>
    <source>
        <strain evidence="1 2">P6497</strain>
    </source>
</reference>
<dbReference type="PRINTS" id="PR01043">
    <property type="entry name" value="TRNASYNTHGLY"/>
</dbReference>
<dbReference type="Proteomes" id="UP000002640">
    <property type="component" value="Unassembled WGS sequence"/>
</dbReference>
<dbReference type="AlphaFoldDB" id="G4Z535"/>
<dbReference type="RefSeq" id="XP_009522198.1">
    <property type="nucleotide sequence ID" value="XM_009523903.1"/>
</dbReference>
<feature type="non-terminal residue" evidence="1">
    <location>
        <position position="1"/>
    </location>
</feature>
<dbReference type="GO" id="GO:0070150">
    <property type="term" value="P:mitochondrial glycyl-tRNA aminoacylation"/>
    <property type="evidence" value="ECO:0007669"/>
    <property type="project" value="TreeGrafter"/>
</dbReference>
<proteinExistence type="predicted"/>
<sequence>DRSFPISFNLMFKCTNGSQGGHTGYLCPETTQGIFLIFRCLLEYNISKVPFGCAQIYSAFRS</sequence>
<evidence type="ECO:0000313" key="1">
    <source>
        <dbReference type="EMBL" id="EGZ19481.1"/>
    </source>
</evidence>
<dbReference type="SUPFAM" id="SSF55681">
    <property type="entry name" value="Class II aaRS and biotin synthetases"/>
    <property type="match status" value="1"/>
</dbReference>
<organism evidence="1 2">
    <name type="scientific">Phytophthora sojae (strain P6497)</name>
    <name type="common">Soybean stem and root rot agent</name>
    <name type="synonym">Phytophthora megasperma f. sp. glycines</name>
    <dbReference type="NCBI Taxonomy" id="1094619"/>
    <lineage>
        <taxon>Eukaryota</taxon>
        <taxon>Sar</taxon>
        <taxon>Stramenopiles</taxon>
        <taxon>Oomycota</taxon>
        <taxon>Peronosporomycetes</taxon>
        <taxon>Peronosporales</taxon>
        <taxon>Peronosporaceae</taxon>
        <taxon>Phytophthora</taxon>
    </lineage>
</organism>
<name>G4Z535_PHYSP</name>
<dbReference type="STRING" id="1094619.G4Z535"/>
<keyword evidence="2" id="KW-1185">Reference proteome</keyword>
<dbReference type="InParanoid" id="G4Z535"/>
<dbReference type="GO" id="GO:0005739">
    <property type="term" value="C:mitochondrion"/>
    <property type="evidence" value="ECO:0007669"/>
    <property type="project" value="TreeGrafter"/>
</dbReference>
<gene>
    <name evidence="1" type="ORF">PHYSODRAFT_383384</name>
</gene>
<dbReference type="InterPro" id="IPR027031">
    <property type="entry name" value="Gly-tRNA_synthase/POLG2"/>
</dbReference>
<dbReference type="PANTHER" id="PTHR10745">
    <property type="entry name" value="GLYCYL-TRNA SYNTHETASE/DNA POLYMERASE SUBUNIT GAMMA-2"/>
    <property type="match status" value="1"/>
</dbReference>
<protein>
    <submittedName>
        <fullName evidence="1">Uncharacterized protein</fullName>
    </submittedName>
</protein>
<dbReference type="SMR" id="G4Z535"/>
<dbReference type="InterPro" id="IPR045864">
    <property type="entry name" value="aa-tRNA-synth_II/BPL/LPL"/>
</dbReference>
<feature type="non-terminal residue" evidence="1">
    <location>
        <position position="62"/>
    </location>
</feature>
<accession>G4Z535</accession>
<dbReference type="Gene3D" id="3.30.930.10">
    <property type="entry name" value="Bira Bifunctional Protein, Domain 2"/>
    <property type="match status" value="1"/>
</dbReference>
<dbReference type="GO" id="GO:0004820">
    <property type="term" value="F:glycine-tRNA ligase activity"/>
    <property type="evidence" value="ECO:0007669"/>
    <property type="project" value="TreeGrafter"/>
</dbReference>
<dbReference type="KEGG" id="psoj:PHYSODRAFT_383384"/>